<accession>A0A8B7PA65</accession>
<name>A0A8B7PA65_HYAAZ</name>
<sequence>MVIIGGTYYHERDENIDELLSKLDINFILKRIVKMAPTMILEVPEDPKGTFVLRVKVMLKTMEWTFKLGEPTEFSSPLGSRLVVFTEEDGNLVQRSLGPTSDGTTSIREFTEHGMIITLIHEESQVRAKRFFKRA</sequence>
<dbReference type="AlphaFoldDB" id="A0A8B7PA65"/>
<evidence type="ECO:0000313" key="2">
    <source>
        <dbReference type="RefSeq" id="XP_018022870.1"/>
    </source>
</evidence>
<dbReference type="RefSeq" id="XP_018022870.1">
    <property type="nucleotide sequence ID" value="XM_018167381.2"/>
</dbReference>
<dbReference type="KEGG" id="hazt:108678887"/>
<dbReference type="SUPFAM" id="SSF50814">
    <property type="entry name" value="Lipocalins"/>
    <property type="match status" value="1"/>
</dbReference>
<evidence type="ECO:0000313" key="1">
    <source>
        <dbReference type="Proteomes" id="UP000694843"/>
    </source>
</evidence>
<keyword evidence="1" id="KW-1185">Reference proteome</keyword>
<dbReference type="OrthoDB" id="412780at2759"/>
<dbReference type="CDD" id="cd00742">
    <property type="entry name" value="FABP"/>
    <property type="match status" value="1"/>
</dbReference>
<dbReference type="GeneID" id="108678887"/>
<organism evidence="1 2">
    <name type="scientific">Hyalella azteca</name>
    <name type="common">Amphipod</name>
    <dbReference type="NCBI Taxonomy" id="294128"/>
    <lineage>
        <taxon>Eukaryota</taxon>
        <taxon>Metazoa</taxon>
        <taxon>Ecdysozoa</taxon>
        <taxon>Arthropoda</taxon>
        <taxon>Crustacea</taxon>
        <taxon>Multicrustacea</taxon>
        <taxon>Malacostraca</taxon>
        <taxon>Eumalacostraca</taxon>
        <taxon>Peracarida</taxon>
        <taxon>Amphipoda</taxon>
        <taxon>Senticaudata</taxon>
        <taxon>Talitrida</taxon>
        <taxon>Talitroidea</taxon>
        <taxon>Hyalellidae</taxon>
        <taxon>Hyalella</taxon>
    </lineage>
</organism>
<dbReference type="Proteomes" id="UP000694843">
    <property type="component" value="Unplaced"/>
</dbReference>
<reference evidence="2" key="1">
    <citation type="submission" date="2025-08" db="UniProtKB">
        <authorList>
            <consortium name="RefSeq"/>
        </authorList>
    </citation>
    <scope>IDENTIFICATION</scope>
    <source>
        <tissue evidence="2">Whole organism</tissue>
    </source>
</reference>
<proteinExistence type="predicted"/>
<gene>
    <name evidence="2" type="primary">LOC108678887</name>
</gene>
<dbReference type="Gene3D" id="2.40.128.20">
    <property type="match status" value="1"/>
</dbReference>
<protein>
    <submittedName>
        <fullName evidence="2">Uncharacterized protein LOC108678887</fullName>
    </submittedName>
</protein>
<dbReference type="InterPro" id="IPR012674">
    <property type="entry name" value="Calycin"/>
</dbReference>